<organism evidence="15 16">
    <name type="scientific">Acanthochromis polyacanthus</name>
    <name type="common">spiny chromis</name>
    <dbReference type="NCBI Taxonomy" id="80966"/>
    <lineage>
        <taxon>Eukaryota</taxon>
        <taxon>Metazoa</taxon>
        <taxon>Chordata</taxon>
        <taxon>Craniata</taxon>
        <taxon>Vertebrata</taxon>
        <taxon>Euteleostomi</taxon>
        <taxon>Actinopterygii</taxon>
        <taxon>Neopterygii</taxon>
        <taxon>Teleostei</taxon>
        <taxon>Neoteleostei</taxon>
        <taxon>Acanthomorphata</taxon>
        <taxon>Ovalentaria</taxon>
        <taxon>Pomacentridae</taxon>
        <taxon>Acanthochromis</taxon>
    </lineage>
</organism>
<feature type="domain" description="C2H2-type" evidence="14">
    <location>
        <begin position="137"/>
        <end position="164"/>
    </location>
</feature>
<keyword evidence="3" id="KW-0479">Metal-binding</keyword>
<feature type="domain" description="C2H2-type" evidence="14">
    <location>
        <begin position="193"/>
        <end position="220"/>
    </location>
</feature>
<reference evidence="15" key="1">
    <citation type="submission" date="2025-08" db="UniProtKB">
        <authorList>
            <consortium name="Ensembl"/>
        </authorList>
    </citation>
    <scope>IDENTIFICATION</scope>
</reference>
<evidence type="ECO:0000256" key="7">
    <source>
        <dbReference type="ARBA" id="ARBA00023015"/>
    </source>
</evidence>
<keyword evidence="8" id="KW-0238">DNA-binding</keyword>
<dbReference type="SMART" id="SM00355">
    <property type="entry name" value="ZnF_C2H2"/>
    <property type="match status" value="4"/>
</dbReference>
<dbReference type="GO" id="GO:0005694">
    <property type="term" value="C:chromosome"/>
    <property type="evidence" value="ECO:0007669"/>
    <property type="project" value="UniProtKB-ARBA"/>
</dbReference>
<feature type="chain" id="PRO_5018577049" description="C2H2-type domain-containing protein" evidence="13">
    <location>
        <begin position="29"/>
        <end position="245"/>
    </location>
</feature>
<evidence type="ECO:0000259" key="14">
    <source>
        <dbReference type="PROSITE" id="PS50157"/>
    </source>
</evidence>
<keyword evidence="9" id="KW-0804">Transcription</keyword>
<evidence type="ECO:0000256" key="8">
    <source>
        <dbReference type="ARBA" id="ARBA00023125"/>
    </source>
</evidence>
<dbReference type="GO" id="GO:0005634">
    <property type="term" value="C:nucleus"/>
    <property type="evidence" value="ECO:0007669"/>
    <property type="project" value="UniProtKB-SubCell"/>
</dbReference>
<keyword evidence="13" id="KW-0732">Signal</keyword>
<evidence type="ECO:0000256" key="1">
    <source>
        <dbReference type="ARBA" id="ARBA00004123"/>
    </source>
</evidence>
<dbReference type="FunFam" id="3.30.160.60:FF:001732">
    <property type="entry name" value="Zgc:162936"/>
    <property type="match status" value="1"/>
</dbReference>
<dbReference type="GO" id="GO:0045893">
    <property type="term" value="P:positive regulation of DNA-templated transcription"/>
    <property type="evidence" value="ECO:0007669"/>
    <property type="project" value="UniProtKB-ARBA"/>
</dbReference>
<dbReference type="InterPro" id="IPR036236">
    <property type="entry name" value="Znf_C2H2_sf"/>
</dbReference>
<feature type="compositionally biased region" description="Basic and acidic residues" evidence="12">
    <location>
        <begin position="69"/>
        <end position="90"/>
    </location>
</feature>
<evidence type="ECO:0000256" key="4">
    <source>
        <dbReference type="ARBA" id="ARBA00022737"/>
    </source>
</evidence>
<dbReference type="SUPFAM" id="SSF57667">
    <property type="entry name" value="beta-beta-alpha zinc fingers"/>
    <property type="match status" value="2"/>
</dbReference>
<dbReference type="GO" id="GO:0008270">
    <property type="term" value="F:zinc ion binding"/>
    <property type="evidence" value="ECO:0007669"/>
    <property type="project" value="UniProtKB-KW"/>
</dbReference>
<keyword evidence="4" id="KW-0677">Repeat</keyword>
<evidence type="ECO:0000256" key="13">
    <source>
        <dbReference type="SAM" id="SignalP"/>
    </source>
</evidence>
<evidence type="ECO:0000256" key="3">
    <source>
        <dbReference type="ARBA" id="ARBA00022723"/>
    </source>
</evidence>
<accession>A0A3Q1EXZ1</accession>
<dbReference type="GO" id="GO:0043565">
    <property type="term" value="F:sequence-specific DNA binding"/>
    <property type="evidence" value="ECO:0007669"/>
    <property type="project" value="UniProtKB-ARBA"/>
</dbReference>
<evidence type="ECO:0000256" key="6">
    <source>
        <dbReference type="ARBA" id="ARBA00022833"/>
    </source>
</evidence>
<dbReference type="STRING" id="80966.ENSAPOP00000009338"/>
<evidence type="ECO:0000256" key="12">
    <source>
        <dbReference type="SAM" id="MobiDB-lite"/>
    </source>
</evidence>
<feature type="domain" description="C2H2-type" evidence="14">
    <location>
        <begin position="165"/>
        <end position="192"/>
    </location>
</feature>
<dbReference type="Proteomes" id="UP000257200">
    <property type="component" value="Unplaced"/>
</dbReference>
<feature type="signal peptide" evidence="13">
    <location>
        <begin position="1"/>
        <end position="28"/>
    </location>
</feature>
<sequence length="245" mass="27751">MRKYPSVSNSSRRLAVLSRLQLLVQVSAVIGPTIQTPTKRGVQRIKIPKPTSQTNLDLTGRKRRTTSTRSDEGATKKKTNSETKVSKTGREASLLQNKEGATSCSDSAQKKIHQDESIASSMDGNAAGKAKNHDNPYKCDICGKVKSNFKNYKFHMKSHTVEKTFKCHICGKKFRESWYLSNHIETHSAERPFPCDVCGKRFLRRYNLDLHLRVHTGERPFKCNHCGKSFSSPVNLKNCNWRQPL</sequence>
<evidence type="ECO:0000256" key="10">
    <source>
        <dbReference type="ARBA" id="ARBA00023242"/>
    </source>
</evidence>
<comment type="subcellular location">
    <subcellularLocation>
        <location evidence="1">Nucleus</location>
    </subcellularLocation>
</comment>
<keyword evidence="5 11" id="KW-0863">Zinc-finger</keyword>
<dbReference type="Ensembl" id="ENSAPOT00000001710.1">
    <property type="protein sequence ID" value="ENSAPOP00000009338.1"/>
    <property type="gene ID" value="ENSAPOG00000011611.1"/>
</dbReference>
<dbReference type="Gene3D" id="3.30.160.60">
    <property type="entry name" value="Classic Zinc Finger"/>
    <property type="match status" value="4"/>
</dbReference>
<dbReference type="GeneTree" id="ENSGT01150000286939"/>
<dbReference type="FunFam" id="3.30.160.60:FF:000100">
    <property type="entry name" value="Zinc finger 45-like"/>
    <property type="match status" value="1"/>
</dbReference>
<evidence type="ECO:0000256" key="5">
    <source>
        <dbReference type="ARBA" id="ARBA00022771"/>
    </source>
</evidence>
<evidence type="ECO:0000256" key="9">
    <source>
        <dbReference type="ARBA" id="ARBA00023163"/>
    </source>
</evidence>
<feature type="compositionally biased region" description="Polar residues" evidence="12">
    <location>
        <begin position="94"/>
        <end position="107"/>
    </location>
</feature>
<evidence type="ECO:0000256" key="11">
    <source>
        <dbReference type="PROSITE-ProRule" id="PRU00042"/>
    </source>
</evidence>
<name>A0A3Q1EXZ1_9TELE</name>
<keyword evidence="6" id="KW-0862">Zinc</keyword>
<proteinExistence type="inferred from homology"/>
<dbReference type="GO" id="GO:0000981">
    <property type="term" value="F:DNA-binding transcription factor activity, RNA polymerase II-specific"/>
    <property type="evidence" value="ECO:0007669"/>
    <property type="project" value="TreeGrafter"/>
</dbReference>
<keyword evidence="16" id="KW-1185">Reference proteome</keyword>
<evidence type="ECO:0000256" key="2">
    <source>
        <dbReference type="ARBA" id="ARBA00006991"/>
    </source>
</evidence>
<dbReference type="PROSITE" id="PS50157">
    <property type="entry name" value="ZINC_FINGER_C2H2_2"/>
    <property type="match status" value="3"/>
</dbReference>
<evidence type="ECO:0000313" key="16">
    <source>
        <dbReference type="Proteomes" id="UP000257200"/>
    </source>
</evidence>
<comment type="similarity">
    <text evidence="2">Belongs to the krueppel C2H2-type zinc-finger protein family.</text>
</comment>
<reference evidence="15" key="2">
    <citation type="submission" date="2025-09" db="UniProtKB">
        <authorList>
            <consortium name="Ensembl"/>
        </authorList>
    </citation>
    <scope>IDENTIFICATION</scope>
</reference>
<dbReference type="FunFam" id="3.30.160.60:FF:000562">
    <property type="entry name" value="Zinc finger protein 786"/>
    <property type="match status" value="1"/>
</dbReference>
<protein>
    <recommendedName>
        <fullName evidence="14">C2H2-type domain-containing protein</fullName>
    </recommendedName>
</protein>
<dbReference type="InParanoid" id="A0A3Q1EXZ1"/>
<dbReference type="PROSITE" id="PS00028">
    <property type="entry name" value="ZINC_FINGER_C2H2_1"/>
    <property type="match status" value="2"/>
</dbReference>
<dbReference type="AlphaFoldDB" id="A0A3Q1EXZ1"/>
<feature type="region of interest" description="Disordered" evidence="12">
    <location>
        <begin position="38"/>
        <end position="116"/>
    </location>
</feature>
<dbReference type="Pfam" id="PF00096">
    <property type="entry name" value="zf-C2H2"/>
    <property type="match status" value="3"/>
</dbReference>
<keyword evidence="7" id="KW-0805">Transcription regulation</keyword>
<evidence type="ECO:0000313" key="15">
    <source>
        <dbReference type="Ensembl" id="ENSAPOP00000009338.1"/>
    </source>
</evidence>
<dbReference type="InterPro" id="IPR013087">
    <property type="entry name" value="Znf_C2H2_type"/>
</dbReference>
<dbReference type="PANTHER" id="PTHR24394:SF44">
    <property type="entry name" value="ZINC FINGER PROTEIN 271-LIKE"/>
    <property type="match status" value="1"/>
</dbReference>
<keyword evidence="10" id="KW-0539">Nucleus</keyword>
<dbReference type="PANTHER" id="PTHR24394">
    <property type="entry name" value="ZINC FINGER PROTEIN"/>
    <property type="match status" value="1"/>
</dbReference>